<keyword evidence="6 10" id="KW-0418">Kinase</keyword>
<name>A0A2P7BAC5_9HYPH</name>
<keyword evidence="4 10" id="KW-0808">Transferase</keyword>
<evidence type="ECO:0000256" key="7">
    <source>
        <dbReference type="ARBA" id="ARBA00022840"/>
    </source>
</evidence>
<dbReference type="GO" id="GO:0019521">
    <property type="term" value="P:D-gluconate metabolic process"/>
    <property type="evidence" value="ECO:0007669"/>
    <property type="project" value="UniProtKB-KW"/>
</dbReference>
<dbReference type="InterPro" id="IPR027417">
    <property type="entry name" value="P-loop_NTPase"/>
</dbReference>
<dbReference type="EMBL" id="PGGO01000024">
    <property type="protein sequence ID" value="PSH63399.1"/>
    <property type="molecule type" value="Genomic_DNA"/>
</dbReference>
<dbReference type="Proteomes" id="UP000241444">
    <property type="component" value="Unassembled WGS sequence"/>
</dbReference>
<evidence type="ECO:0000256" key="10">
    <source>
        <dbReference type="RuleBase" id="RU363066"/>
    </source>
</evidence>
<dbReference type="InterPro" id="IPR006001">
    <property type="entry name" value="Therm_gnt_kin"/>
</dbReference>
<comment type="catalytic activity">
    <reaction evidence="9 10">
        <text>D-gluconate + ATP = 6-phospho-D-gluconate + ADP + H(+)</text>
        <dbReference type="Rhea" id="RHEA:19433"/>
        <dbReference type="ChEBI" id="CHEBI:15378"/>
        <dbReference type="ChEBI" id="CHEBI:18391"/>
        <dbReference type="ChEBI" id="CHEBI:30616"/>
        <dbReference type="ChEBI" id="CHEBI:58759"/>
        <dbReference type="ChEBI" id="CHEBI:456216"/>
        <dbReference type="EC" id="2.7.1.12"/>
    </reaction>
</comment>
<evidence type="ECO:0000313" key="12">
    <source>
        <dbReference type="Proteomes" id="UP000241444"/>
    </source>
</evidence>
<dbReference type="PANTHER" id="PTHR43442">
    <property type="entry name" value="GLUCONOKINASE-RELATED"/>
    <property type="match status" value="1"/>
</dbReference>
<comment type="caution">
    <text evidence="11">The sequence shown here is derived from an EMBL/GenBank/DDBJ whole genome shotgun (WGS) entry which is preliminary data.</text>
</comment>
<evidence type="ECO:0000256" key="5">
    <source>
        <dbReference type="ARBA" id="ARBA00022741"/>
    </source>
</evidence>
<evidence type="ECO:0000256" key="4">
    <source>
        <dbReference type="ARBA" id="ARBA00022679"/>
    </source>
</evidence>
<comment type="similarity">
    <text evidence="2 10">Belongs to the gluconokinase GntK/GntV family.</text>
</comment>
<dbReference type="AlphaFoldDB" id="A0A2P7BAC5"/>
<dbReference type="GO" id="GO:0005524">
    <property type="term" value="F:ATP binding"/>
    <property type="evidence" value="ECO:0007669"/>
    <property type="project" value="UniProtKB-KW"/>
</dbReference>
<keyword evidence="7 10" id="KW-0067">ATP-binding</keyword>
<evidence type="ECO:0000256" key="3">
    <source>
        <dbReference type="ARBA" id="ARBA00012054"/>
    </source>
</evidence>
<dbReference type="FunFam" id="3.40.50.300:FF:000522">
    <property type="entry name" value="Gluconokinase"/>
    <property type="match status" value="1"/>
</dbReference>
<evidence type="ECO:0000313" key="11">
    <source>
        <dbReference type="EMBL" id="PSH63399.1"/>
    </source>
</evidence>
<organism evidence="11 12">
    <name type="scientific">Phyllobacterium brassicacearum</name>
    <dbReference type="NCBI Taxonomy" id="314235"/>
    <lineage>
        <taxon>Bacteria</taxon>
        <taxon>Pseudomonadati</taxon>
        <taxon>Pseudomonadota</taxon>
        <taxon>Alphaproteobacteria</taxon>
        <taxon>Hyphomicrobiales</taxon>
        <taxon>Phyllobacteriaceae</taxon>
        <taxon>Phyllobacterium</taxon>
    </lineage>
</organism>
<dbReference type="EC" id="2.7.1.12" evidence="3 10"/>
<evidence type="ECO:0000256" key="1">
    <source>
        <dbReference type="ARBA" id="ARBA00004761"/>
    </source>
</evidence>
<keyword evidence="8" id="KW-0311">Gluconate utilization</keyword>
<evidence type="ECO:0000256" key="2">
    <source>
        <dbReference type="ARBA" id="ARBA00008420"/>
    </source>
</evidence>
<comment type="pathway">
    <text evidence="1">Carbohydrate acid metabolism.</text>
</comment>
<dbReference type="OrthoDB" id="9795716at2"/>
<evidence type="ECO:0000256" key="9">
    <source>
        <dbReference type="ARBA" id="ARBA00048090"/>
    </source>
</evidence>
<dbReference type="Gene3D" id="3.40.50.300">
    <property type="entry name" value="P-loop containing nucleotide triphosphate hydrolases"/>
    <property type="match status" value="1"/>
</dbReference>
<keyword evidence="12" id="KW-1185">Reference proteome</keyword>
<sequence length="187" mass="20838">MAASRRRSKVARPTKLVIMGVSGCGKSTVGAALAKALDATYVDGDDLHTPENIAKMSTGTPLHDTDRWPWLDRVGDALAHRQETTIIGCSALKRAYRDRIRAKVEEPVLFIHLSGTREEIARRMHNRPGHFMPASLLDSQFAALEAPRSDEFAVTVAINQPLVEIVQELTRTIEMLQQNRNGWRQSI</sequence>
<protein>
    <recommendedName>
        <fullName evidence="3 10">Gluconokinase</fullName>
        <ecNumber evidence="3 10">2.7.1.12</ecNumber>
    </recommendedName>
</protein>
<dbReference type="SUPFAM" id="SSF52540">
    <property type="entry name" value="P-loop containing nucleoside triphosphate hydrolases"/>
    <property type="match status" value="1"/>
</dbReference>
<reference evidence="12" key="1">
    <citation type="submission" date="2017-11" db="EMBL/GenBank/DDBJ databases">
        <authorList>
            <person name="Kuznetsova I."/>
            <person name="Sazanova A."/>
            <person name="Chirak E."/>
            <person name="Safronova V."/>
            <person name="Willems A."/>
        </authorList>
    </citation>
    <scope>NUCLEOTIDE SEQUENCE [LARGE SCALE GENOMIC DNA]</scope>
    <source>
        <strain evidence="12">STM 196</strain>
    </source>
</reference>
<proteinExistence type="inferred from homology"/>
<evidence type="ECO:0000256" key="6">
    <source>
        <dbReference type="ARBA" id="ARBA00022777"/>
    </source>
</evidence>
<dbReference type="NCBIfam" id="TIGR01313">
    <property type="entry name" value="therm_gnt_kin"/>
    <property type="match status" value="1"/>
</dbReference>
<dbReference type="GO" id="GO:0005737">
    <property type="term" value="C:cytoplasm"/>
    <property type="evidence" value="ECO:0007669"/>
    <property type="project" value="TreeGrafter"/>
</dbReference>
<dbReference type="GO" id="GO:0046316">
    <property type="term" value="F:gluconokinase activity"/>
    <property type="evidence" value="ECO:0007669"/>
    <property type="project" value="UniProtKB-EC"/>
</dbReference>
<dbReference type="CDD" id="cd02021">
    <property type="entry name" value="GntK"/>
    <property type="match status" value="1"/>
</dbReference>
<dbReference type="Pfam" id="PF13671">
    <property type="entry name" value="AAA_33"/>
    <property type="match status" value="1"/>
</dbReference>
<evidence type="ECO:0000256" key="8">
    <source>
        <dbReference type="ARBA" id="ARBA00023064"/>
    </source>
</evidence>
<keyword evidence="5 10" id="KW-0547">Nucleotide-binding</keyword>
<accession>A0A2P7BAC5</accession>
<dbReference type="PANTHER" id="PTHR43442:SF3">
    <property type="entry name" value="GLUCONOKINASE-RELATED"/>
    <property type="match status" value="1"/>
</dbReference>
<gene>
    <name evidence="11" type="ORF">CU102_23575</name>
</gene>